<keyword evidence="2" id="KW-0378">Hydrolase</keyword>
<dbReference type="CDD" id="cd06260">
    <property type="entry name" value="DUF820-like"/>
    <property type="match status" value="1"/>
</dbReference>
<dbReference type="KEGG" id="daur:Daura_07990"/>
<reference evidence="2" key="1">
    <citation type="submission" date="2021-04" db="EMBL/GenBank/DDBJ databases">
        <title>Dactylosporangium aurantiacum NRRL B-8018 full assembly.</title>
        <authorList>
            <person name="Hartkoorn R.C."/>
            <person name="Beaudoing E."/>
            <person name="Hot D."/>
        </authorList>
    </citation>
    <scope>NUCLEOTIDE SEQUENCE</scope>
    <source>
        <strain evidence="2">NRRL B-8018</strain>
    </source>
</reference>
<dbReference type="InterPro" id="IPR011335">
    <property type="entry name" value="Restrct_endonuc-II-like"/>
</dbReference>
<dbReference type="AlphaFoldDB" id="A0A9Q9IN67"/>
<dbReference type="SUPFAM" id="SSF52980">
    <property type="entry name" value="Restriction endonuclease-like"/>
    <property type="match status" value="1"/>
</dbReference>
<dbReference type="PANTHER" id="PTHR35400">
    <property type="entry name" value="SLR1083 PROTEIN"/>
    <property type="match status" value="1"/>
</dbReference>
<protein>
    <submittedName>
        <fullName evidence="2">Uma2 family endonuclease</fullName>
    </submittedName>
</protein>
<feature type="domain" description="Putative restriction endonuclease" evidence="1">
    <location>
        <begin position="22"/>
        <end position="167"/>
    </location>
</feature>
<keyword evidence="2" id="KW-0255">Endonuclease</keyword>
<organism evidence="2 3">
    <name type="scientific">Dactylosporangium aurantiacum</name>
    <dbReference type="NCBI Taxonomy" id="35754"/>
    <lineage>
        <taxon>Bacteria</taxon>
        <taxon>Bacillati</taxon>
        <taxon>Actinomycetota</taxon>
        <taxon>Actinomycetes</taxon>
        <taxon>Micromonosporales</taxon>
        <taxon>Micromonosporaceae</taxon>
        <taxon>Dactylosporangium</taxon>
    </lineage>
</organism>
<evidence type="ECO:0000313" key="2">
    <source>
        <dbReference type="EMBL" id="UWZ56115.1"/>
    </source>
</evidence>
<proteinExistence type="predicted"/>
<name>A0A9Q9IN67_9ACTN</name>
<keyword evidence="3" id="KW-1185">Reference proteome</keyword>
<dbReference type="EMBL" id="CP073767">
    <property type="protein sequence ID" value="UWZ56115.1"/>
    <property type="molecule type" value="Genomic_DNA"/>
</dbReference>
<dbReference type="InterPro" id="IPR012296">
    <property type="entry name" value="Nuclease_put_TT1808"/>
</dbReference>
<dbReference type="PANTHER" id="PTHR35400:SF3">
    <property type="entry name" value="SLL1072 PROTEIN"/>
    <property type="match status" value="1"/>
</dbReference>
<evidence type="ECO:0000313" key="3">
    <source>
        <dbReference type="Proteomes" id="UP001058003"/>
    </source>
</evidence>
<keyword evidence="2" id="KW-0540">Nuclease</keyword>
<sequence>MTVMDMLIQIPEDASDGVFTVQDLLQLPETDRYQLELHEGVIRVVPPPKPEANDVQLDLAFYFRARGRKVYTEMGVKFNDHSYRIPDVTVLRPGCTATTEAVQSPDIVDLLVEVVSPTSVDEDRLVKAKVYASAGIPQYWRVEPTVTGYVVVQGLLQDGRYVPVGEVALVELLAGGGGLG</sequence>
<evidence type="ECO:0000259" key="1">
    <source>
        <dbReference type="Pfam" id="PF05685"/>
    </source>
</evidence>
<dbReference type="Proteomes" id="UP001058003">
    <property type="component" value="Chromosome"/>
</dbReference>
<dbReference type="Pfam" id="PF05685">
    <property type="entry name" value="Uma2"/>
    <property type="match status" value="1"/>
</dbReference>
<gene>
    <name evidence="2" type="ORF">Daura_07990</name>
</gene>
<accession>A0A9Q9IN67</accession>
<dbReference type="InterPro" id="IPR008538">
    <property type="entry name" value="Uma2"/>
</dbReference>
<dbReference type="OrthoDB" id="9799703at2"/>
<dbReference type="GO" id="GO:0004519">
    <property type="term" value="F:endonuclease activity"/>
    <property type="evidence" value="ECO:0007669"/>
    <property type="project" value="UniProtKB-KW"/>
</dbReference>
<dbReference type="Gene3D" id="3.90.1570.10">
    <property type="entry name" value="tt1808, chain A"/>
    <property type="match status" value="1"/>
</dbReference>